<name>A0A5A7QNG2_STRAF</name>
<feature type="compositionally biased region" description="Basic and acidic residues" evidence="1">
    <location>
        <begin position="341"/>
        <end position="353"/>
    </location>
</feature>
<dbReference type="AlphaFoldDB" id="A0A5A7QNG2"/>
<feature type="region of interest" description="Disordered" evidence="1">
    <location>
        <begin position="315"/>
        <end position="425"/>
    </location>
</feature>
<feature type="non-terminal residue" evidence="2">
    <location>
        <position position="425"/>
    </location>
</feature>
<protein>
    <submittedName>
        <fullName evidence="2">Maintenance of mitochondrial morphology protein 1</fullName>
    </submittedName>
</protein>
<dbReference type="OrthoDB" id="10684366at2759"/>
<dbReference type="Proteomes" id="UP000325081">
    <property type="component" value="Unassembled WGS sequence"/>
</dbReference>
<feature type="compositionally biased region" description="Basic and acidic residues" evidence="1">
    <location>
        <begin position="187"/>
        <end position="219"/>
    </location>
</feature>
<feature type="compositionally biased region" description="Basic and acidic residues" evidence="1">
    <location>
        <begin position="383"/>
        <end position="395"/>
    </location>
</feature>
<feature type="region of interest" description="Disordered" evidence="1">
    <location>
        <begin position="161"/>
        <end position="226"/>
    </location>
</feature>
<evidence type="ECO:0000313" key="2">
    <source>
        <dbReference type="EMBL" id="GER46546.1"/>
    </source>
</evidence>
<dbReference type="EMBL" id="BKCP01007626">
    <property type="protein sequence ID" value="GER46546.1"/>
    <property type="molecule type" value="Genomic_DNA"/>
</dbReference>
<sequence>MYKNLVPLINLFNEFQKGLLNVASHPLQIIFIITHIPPPKPVLPPYPIHLLDRHILRLRQQKENETRHQRHPSPEEKEGPRLKMTQNRQKHLPYHETEQEADRHSYALPRRTYLQREDLAGHKPPERAPREPERRHVDAYQDHDRRVVARAQHSVVAELLGHDSPDRQLGGQHEGPTNNKYHPPTHTIHEKGRERGGENPEGGQRDNRNPSHLLEEGDRHRHHEVRSVTPLQDFPKRGLHLLGRVRGGEEVVQLSVHVIRPTDFLEELPGVLPTLDKAGAEDEDGCRDESCRQRNSPPEIAADFGGDVVEEECARAPDAEEALETEVEGSSRDSLVGKTDSNSEKEASDHQRVEVFGGAANGGPTEKRNSTADDRALAAIFHSDARSKERGDEARYTSGKNFFRNGSIEPKSSPPVAAIIHESKT</sequence>
<feature type="compositionally biased region" description="Basic and acidic residues" evidence="1">
    <location>
        <begin position="365"/>
        <end position="376"/>
    </location>
</feature>
<comment type="caution">
    <text evidence="2">The sequence shown here is derived from an EMBL/GenBank/DDBJ whole genome shotgun (WGS) entry which is preliminary data.</text>
</comment>
<feature type="compositionally biased region" description="Basic and acidic residues" evidence="1">
    <location>
        <begin position="93"/>
        <end position="105"/>
    </location>
</feature>
<reference evidence="3" key="1">
    <citation type="journal article" date="2019" name="Curr. Biol.">
        <title>Genome Sequence of Striga asiatica Provides Insight into the Evolution of Plant Parasitism.</title>
        <authorList>
            <person name="Yoshida S."/>
            <person name="Kim S."/>
            <person name="Wafula E.K."/>
            <person name="Tanskanen J."/>
            <person name="Kim Y.M."/>
            <person name="Honaas L."/>
            <person name="Yang Z."/>
            <person name="Spallek T."/>
            <person name="Conn C.E."/>
            <person name="Ichihashi Y."/>
            <person name="Cheong K."/>
            <person name="Cui S."/>
            <person name="Der J.P."/>
            <person name="Gundlach H."/>
            <person name="Jiao Y."/>
            <person name="Hori C."/>
            <person name="Ishida J.K."/>
            <person name="Kasahara H."/>
            <person name="Kiba T."/>
            <person name="Kim M.S."/>
            <person name="Koo N."/>
            <person name="Laohavisit A."/>
            <person name="Lee Y.H."/>
            <person name="Lumba S."/>
            <person name="McCourt P."/>
            <person name="Mortimer J.C."/>
            <person name="Mutuku J.M."/>
            <person name="Nomura T."/>
            <person name="Sasaki-Sekimoto Y."/>
            <person name="Seto Y."/>
            <person name="Wang Y."/>
            <person name="Wakatake T."/>
            <person name="Sakakibara H."/>
            <person name="Demura T."/>
            <person name="Yamaguchi S."/>
            <person name="Yoneyama K."/>
            <person name="Manabe R.I."/>
            <person name="Nelson D.C."/>
            <person name="Schulman A.H."/>
            <person name="Timko M.P."/>
            <person name="dePamphilis C.W."/>
            <person name="Choi D."/>
            <person name="Shirasu K."/>
        </authorList>
    </citation>
    <scope>NUCLEOTIDE SEQUENCE [LARGE SCALE GENOMIC DNA]</scope>
    <source>
        <strain evidence="3">cv. UVA1</strain>
    </source>
</reference>
<gene>
    <name evidence="2" type="ORF">STAS_23607</name>
</gene>
<feature type="region of interest" description="Disordered" evidence="1">
    <location>
        <begin position="62"/>
        <end position="145"/>
    </location>
</feature>
<feature type="region of interest" description="Disordered" evidence="1">
    <location>
        <begin position="275"/>
        <end position="302"/>
    </location>
</feature>
<accession>A0A5A7QNG2</accession>
<proteinExistence type="predicted"/>
<keyword evidence="3" id="KW-1185">Reference proteome</keyword>
<evidence type="ECO:0000256" key="1">
    <source>
        <dbReference type="SAM" id="MobiDB-lite"/>
    </source>
</evidence>
<evidence type="ECO:0000313" key="3">
    <source>
        <dbReference type="Proteomes" id="UP000325081"/>
    </source>
</evidence>
<organism evidence="2 3">
    <name type="scientific">Striga asiatica</name>
    <name type="common">Asiatic witchweed</name>
    <name type="synonym">Buchnera asiatica</name>
    <dbReference type="NCBI Taxonomy" id="4170"/>
    <lineage>
        <taxon>Eukaryota</taxon>
        <taxon>Viridiplantae</taxon>
        <taxon>Streptophyta</taxon>
        <taxon>Embryophyta</taxon>
        <taxon>Tracheophyta</taxon>
        <taxon>Spermatophyta</taxon>
        <taxon>Magnoliopsida</taxon>
        <taxon>eudicotyledons</taxon>
        <taxon>Gunneridae</taxon>
        <taxon>Pentapetalae</taxon>
        <taxon>asterids</taxon>
        <taxon>lamiids</taxon>
        <taxon>Lamiales</taxon>
        <taxon>Orobanchaceae</taxon>
        <taxon>Buchnereae</taxon>
        <taxon>Striga</taxon>
    </lineage>
</organism>
<feature type="compositionally biased region" description="Basic and acidic residues" evidence="1">
    <location>
        <begin position="62"/>
        <end position="81"/>
    </location>
</feature>
<feature type="compositionally biased region" description="Basic and acidic residues" evidence="1">
    <location>
        <begin position="114"/>
        <end position="145"/>
    </location>
</feature>